<evidence type="ECO:0000313" key="2">
    <source>
        <dbReference type="EMBL" id="RJE26224.1"/>
    </source>
</evidence>
<dbReference type="OrthoDB" id="5030973at2759"/>
<keyword evidence="3" id="KW-1185">Reference proteome</keyword>
<dbReference type="EMBL" id="MVGC01000027">
    <property type="protein sequence ID" value="RJE26224.1"/>
    <property type="molecule type" value="Genomic_DNA"/>
</dbReference>
<evidence type="ECO:0000256" key="1">
    <source>
        <dbReference type="SAM" id="MobiDB-lite"/>
    </source>
</evidence>
<gene>
    <name evidence="2" type="ORF">PHISCL_01472</name>
</gene>
<dbReference type="AlphaFoldDB" id="A0A3A3A3E9"/>
<protein>
    <submittedName>
        <fullName evidence="2">Uncharacterized protein</fullName>
    </submittedName>
</protein>
<comment type="caution">
    <text evidence="2">The sequence shown here is derived from an EMBL/GenBank/DDBJ whole genome shotgun (WGS) entry which is preliminary data.</text>
</comment>
<evidence type="ECO:0000313" key="3">
    <source>
        <dbReference type="Proteomes" id="UP000266188"/>
    </source>
</evidence>
<feature type="region of interest" description="Disordered" evidence="1">
    <location>
        <begin position="50"/>
        <end position="72"/>
    </location>
</feature>
<proteinExistence type="predicted"/>
<organism evidence="2 3">
    <name type="scientific">Aspergillus sclerotialis</name>
    <dbReference type="NCBI Taxonomy" id="2070753"/>
    <lineage>
        <taxon>Eukaryota</taxon>
        <taxon>Fungi</taxon>
        <taxon>Dikarya</taxon>
        <taxon>Ascomycota</taxon>
        <taxon>Pezizomycotina</taxon>
        <taxon>Eurotiomycetes</taxon>
        <taxon>Eurotiomycetidae</taxon>
        <taxon>Eurotiales</taxon>
        <taxon>Aspergillaceae</taxon>
        <taxon>Aspergillus</taxon>
        <taxon>Aspergillus subgen. Polypaecilum</taxon>
    </lineage>
</organism>
<feature type="compositionally biased region" description="Basic and acidic residues" evidence="1">
    <location>
        <begin position="63"/>
        <end position="72"/>
    </location>
</feature>
<reference evidence="3" key="1">
    <citation type="submission" date="2017-02" db="EMBL/GenBank/DDBJ databases">
        <authorList>
            <person name="Tafer H."/>
            <person name="Lopandic K."/>
        </authorList>
    </citation>
    <scope>NUCLEOTIDE SEQUENCE [LARGE SCALE GENOMIC DNA]</scope>
    <source>
        <strain evidence="3">CBS 366.77</strain>
    </source>
</reference>
<name>A0A3A3A3E9_9EURO</name>
<dbReference type="Proteomes" id="UP000266188">
    <property type="component" value="Unassembled WGS sequence"/>
</dbReference>
<accession>A0A3A3A3E9</accession>
<sequence length="72" mass="7938">MDFTIPLVPEGDNAEFRLKDEYEGQSQRQNILNYGSSLNVQGNLAEVVHGTMSPGGDPATRLHLPDDSDKHN</sequence>